<gene>
    <name evidence="1" type="ORF">HHL22_18675</name>
</gene>
<reference evidence="1 2" key="1">
    <citation type="submission" date="2020-04" db="EMBL/GenBank/DDBJ databases">
        <title>Hymenobacter polaris sp. nov., isolated from Arctic soil.</title>
        <authorList>
            <person name="Dahal R.H."/>
        </authorList>
    </citation>
    <scope>NUCLEOTIDE SEQUENCE [LARGE SCALE GENOMIC DNA]</scope>
    <source>
        <strain evidence="1 2">RP-2-7</strain>
    </source>
</reference>
<name>A0A7Y0AH15_9BACT</name>
<comment type="caution">
    <text evidence="1">The sequence shown here is derived from an EMBL/GenBank/DDBJ whole genome shotgun (WGS) entry which is preliminary data.</text>
</comment>
<organism evidence="1 2">
    <name type="scientific">Hymenobacter polaris</name>
    <dbReference type="NCBI Taxonomy" id="2682546"/>
    <lineage>
        <taxon>Bacteria</taxon>
        <taxon>Pseudomonadati</taxon>
        <taxon>Bacteroidota</taxon>
        <taxon>Cytophagia</taxon>
        <taxon>Cytophagales</taxon>
        <taxon>Hymenobacteraceae</taxon>
        <taxon>Hymenobacter</taxon>
    </lineage>
</organism>
<evidence type="ECO:0000313" key="2">
    <source>
        <dbReference type="Proteomes" id="UP000559626"/>
    </source>
</evidence>
<dbReference type="EMBL" id="JABBGH010000003">
    <property type="protein sequence ID" value="NML67234.1"/>
    <property type="molecule type" value="Genomic_DNA"/>
</dbReference>
<dbReference type="Proteomes" id="UP000559626">
    <property type="component" value="Unassembled WGS sequence"/>
</dbReference>
<evidence type="ECO:0000313" key="1">
    <source>
        <dbReference type="EMBL" id="NML67234.1"/>
    </source>
</evidence>
<dbReference type="RefSeq" id="WP_169532914.1">
    <property type="nucleotide sequence ID" value="NZ_JABBGH010000003.1"/>
</dbReference>
<accession>A0A7Y0AH15</accession>
<dbReference type="AlphaFoldDB" id="A0A7Y0AH15"/>
<sequence>MASPPKFGPAAQTPAARALVLARMARALLHLRKPLPAHVQALHQRYLAGELSWLQVYLALDAPAPTQAEELHQR</sequence>
<proteinExistence type="predicted"/>
<protein>
    <submittedName>
        <fullName evidence="1">Uncharacterized protein</fullName>
    </submittedName>
</protein>
<keyword evidence="2" id="KW-1185">Reference proteome</keyword>